<feature type="domain" description="Luciferase-like" evidence="1">
    <location>
        <begin position="15"/>
        <end position="99"/>
    </location>
</feature>
<name>A0A1G6NE13_9MICO</name>
<dbReference type="Pfam" id="PF00296">
    <property type="entry name" value="Bac_luciferase"/>
    <property type="match status" value="1"/>
</dbReference>
<gene>
    <name evidence="2" type="ORF">SAMN05216418_2687</name>
</gene>
<dbReference type="OrthoDB" id="7054907at2"/>
<dbReference type="AlphaFoldDB" id="A0A1G6NE13"/>
<accession>A0A1G6NE13</accession>
<evidence type="ECO:0000313" key="3">
    <source>
        <dbReference type="Proteomes" id="UP000183203"/>
    </source>
</evidence>
<evidence type="ECO:0000313" key="2">
    <source>
        <dbReference type="EMBL" id="SDC65547.1"/>
    </source>
</evidence>
<dbReference type="Proteomes" id="UP000183203">
    <property type="component" value="Unassembled WGS sequence"/>
</dbReference>
<dbReference type="InterPro" id="IPR036661">
    <property type="entry name" value="Luciferase-like_sf"/>
</dbReference>
<dbReference type="STRING" id="993073.AS029_12055"/>
<dbReference type="Gene3D" id="3.20.20.30">
    <property type="entry name" value="Luciferase-like domain"/>
    <property type="match status" value="1"/>
</dbReference>
<dbReference type="GO" id="GO:0016705">
    <property type="term" value="F:oxidoreductase activity, acting on paired donors, with incorporation or reduction of molecular oxygen"/>
    <property type="evidence" value="ECO:0007669"/>
    <property type="project" value="InterPro"/>
</dbReference>
<proteinExistence type="predicted"/>
<dbReference type="RefSeq" id="WP_058232850.1">
    <property type="nucleotide sequence ID" value="NZ_FMYG01000006.1"/>
</dbReference>
<organism evidence="2 3">
    <name type="scientific">Microbacterium enclense</name>
    <dbReference type="NCBI Taxonomy" id="993073"/>
    <lineage>
        <taxon>Bacteria</taxon>
        <taxon>Bacillati</taxon>
        <taxon>Actinomycetota</taxon>
        <taxon>Actinomycetes</taxon>
        <taxon>Micrococcales</taxon>
        <taxon>Microbacteriaceae</taxon>
        <taxon>Microbacterium</taxon>
    </lineage>
</organism>
<protein>
    <submittedName>
        <fullName evidence="2">Luciferase-like monooxygenase</fullName>
    </submittedName>
</protein>
<dbReference type="GO" id="GO:0004497">
    <property type="term" value="F:monooxygenase activity"/>
    <property type="evidence" value="ECO:0007669"/>
    <property type="project" value="UniProtKB-KW"/>
</dbReference>
<evidence type="ECO:0000259" key="1">
    <source>
        <dbReference type="Pfam" id="PF00296"/>
    </source>
</evidence>
<dbReference type="SUPFAM" id="SSF51679">
    <property type="entry name" value="Bacterial luciferase-like"/>
    <property type="match status" value="1"/>
</dbReference>
<dbReference type="InterPro" id="IPR011251">
    <property type="entry name" value="Luciferase-like_dom"/>
</dbReference>
<keyword evidence="2" id="KW-0503">Monooxygenase</keyword>
<sequence length="258" mass="26637">MSRGTVSLGLAGSLGPEAIARIAPAVESAGFHTLWVNDTPDGDALAALAAASRVTERLHLATGVVPVDRRPAQEIAADVASLGLPLDRLTLGIGSGASKEGALARVRDAIEVLHGEGMPRVLVGALGPKMRRTGAESAEGVLLNWVPPTEAHAQAGALHAIAPAAHVAVYVRTAIVSAARARLDAETARYASFPNYAANFERMGVDAADTTIRDVTELGDALVAYTAAADEVVLRAIVPEDTVEAYVDFARRTAPSPG</sequence>
<dbReference type="EMBL" id="FMYG01000006">
    <property type="protein sequence ID" value="SDC65547.1"/>
    <property type="molecule type" value="Genomic_DNA"/>
</dbReference>
<reference evidence="2 3" key="1">
    <citation type="submission" date="2016-09" db="EMBL/GenBank/DDBJ databases">
        <authorList>
            <person name="Capua I."/>
            <person name="De Benedictis P."/>
            <person name="Joannis T."/>
            <person name="Lombin L.H."/>
            <person name="Cattoli G."/>
        </authorList>
    </citation>
    <scope>NUCLEOTIDE SEQUENCE [LARGE SCALE GENOMIC DNA]</scope>
    <source>
        <strain evidence="2 3">NIO-1002</strain>
    </source>
</reference>
<keyword evidence="2" id="KW-0560">Oxidoreductase</keyword>